<dbReference type="Proteomes" id="UP000199707">
    <property type="component" value="Unassembled WGS sequence"/>
</dbReference>
<sequence>MYLSAERVAIVNRTIQETFEQTCIAWQAIPHWDTGDPGQTEVSNENYGVVQIQGAPQDVSASVAELIAPTPDSLLTKINAATVALAASVDDVVFPALRTAALGPNTFNLTASTTDAILSAVIDCRGAVEKGGYRSPSCGITNTDGIKGLYQLVNSYTSPSDTILYAGNINSVHRVDKLETAVGTPPASAIVLGRRQRIAHGQASGASPGEEPVDLAISIPPSFEIVGESAANLIRLRVRVRYAVRVKVPAGIALITGP</sequence>
<proteinExistence type="predicted"/>
<evidence type="ECO:0000313" key="2">
    <source>
        <dbReference type="Proteomes" id="UP000199707"/>
    </source>
</evidence>
<gene>
    <name evidence="1" type="ORF">SAMN02799620_03822</name>
</gene>
<dbReference type="RefSeq" id="WP_090359735.1">
    <property type="nucleotide sequence ID" value="NZ_FMUB01000008.1"/>
</dbReference>
<accession>A0A1G4WN10</accession>
<dbReference type="STRING" id="1502745.SAMN02799620_03822"/>
<dbReference type="AlphaFoldDB" id="A0A1G4WN10"/>
<evidence type="ECO:0000313" key="1">
    <source>
        <dbReference type="EMBL" id="SCX25345.1"/>
    </source>
</evidence>
<reference evidence="2" key="1">
    <citation type="submission" date="2016-10" db="EMBL/GenBank/DDBJ databases">
        <authorList>
            <person name="Varghese N."/>
            <person name="Submissions S."/>
        </authorList>
    </citation>
    <scope>NUCLEOTIDE SEQUENCE [LARGE SCALE GENOMIC DNA]</scope>
    <source>
        <strain evidence="2">UNC267MFSha1.1M11</strain>
    </source>
</reference>
<name>A0A1G4WN10_9MYCO</name>
<dbReference type="EMBL" id="FMUB01000008">
    <property type="protein sequence ID" value="SCX25345.1"/>
    <property type="molecule type" value="Genomic_DNA"/>
</dbReference>
<protein>
    <submittedName>
        <fullName evidence="1">Uncharacterized protein</fullName>
    </submittedName>
</protein>
<organism evidence="1 2">
    <name type="scientific">Mycolicibacterium fluoranthenivorans</name>
    <dbReference type="NCBI Taxonomy" id="258505"/>
    <lineage>
        <taxon>Bacteria</taxon>
        <taxon>Bacillati</taxon>
        <taxon>Actinomycetota</taxon>
        <taxon>Actinomycetes</taxon>
        <taxon>Mycobacteriales</taxon>
        <taxon>Mycobacteriaceae</taxon>
        <taxon>Mycolicibacterium</taxon>
    </lineage>
</organism>